<accession>A0ABZ0EBA6</accession>
<gene>
    <name evidence="1" type="ORF">RW095_03245</name>
</gene>
<reference evidence="1 2" key="1">
    <citation type="submission" date="2023-10" db="EMBL/GenBank/DDBJ databases">
        <title>Surface-active antibiotics is a multifunctional adaptation for post-fire microbes.</title>
        <authorList>
            <person name="Liu M.D."/>
            <person name="Du Y."/>
            <person name="Koupaei S.K."/>
            <person name="Kim N.R."/>
            <person name="Zhang W."/>
            <person name="Traxler M.F."/>
        </authorList>
    </citation>
    <scope>NUCLEOTIDE SEQUENCE [LARGE SCALE GENOMIC DNA]</scope>
    <source>
        <strain evidence="1 2">F3</strain>
    </source>
</reference>
<evidence type="ECO:0000313" key="2">
    <source>
        <dbReference type="Proteomes" id="UP001302652"/>
    </source>
</evidence>
<organism evidence="1 2">
    <name type="scientific">Paraburkholderia kirstenboschensis</name>
    <dbReference type="NCBI Taxonomy" id="1245436"/>
    <lineage>
        <taxon>Bacteria</taxon>
        <taxon>Pseudomonadati</taxon>
        <taxon>Pseudomonadota</taxon>
        <taxon>Betaproteobacteria</taxon>
        <taxon>Burkholderiales</taxon>
        <taxon>Burkholderiaceae</taxon>
        <taxon>Paraburkholderia</taxon>
    </lineage>
</organism>
<dbReference type="Proteomes" id="UP001302652">
    <property type="component" value="Chromosome 3"/>
</dbReference>
<dbReference type="RefSeq" id="WP_317016395.1">
    <property type="nucleotide sequence ID" value="NZ_CP136511.1"/>
</dbReference>
<proteinExistence type="predicted"/>
<protein>
    <recommendedName>
        <fullName evidence="3">Transposase</fullName>
    </recommendedName>
</protein>
<name>A0ABZ0EBA6_9BURK</name>
<evidence type="ECO:0000313" key="1">
    <source>
        <dbReference type="EMBL" id="WOD14494.1"/>
    </source>
</evidence>
<dbReference type="EMBL" id="CP136511">
    <property type="protein sequence ID" value="WOD14494.1"/>
    <property type="molecule type" value="Genomic_DNA"/>
</dbReference>
<keyword evidence="2" id="KW-1185">Reference proteome</keyword>
<evidence type="ECO:0008006" key="3">
    <source>
        <dbReference type="Google" id="ProtNLM"/>
    </source>
</evidence>
<sequence>MADSRPKLDWVTEGQRVGISAAAIDAVFVGIRRPKRKLAQ</sequence>